<dbReference type="EMBL" id="DS113311">
    <property type="protein sequence ID" value="EAY11876.1"/>
    <property type="molecule type" value="Genomic_DNA"/>
</dbReference>
<dbReference type="VEuPathDB" id="TrichDB:TVAGG3_0366160"/>
<accession>A2E634</accession>
<dbReference type="RefSeq" id="XP_001324099.1">
    <property type="nucleotide sequence ID" value="XM_001324064.1"/>
</dbReference>
<name>A2E634_TRIV3</name>
<evidence type="ECO:0000313" key="1">
    <source>
        <dbReference type="EMBL" id="EAY11876.1"/>
    </source>
</evidence>
<keyword evidence="2" id="KW-1185">Reference proteome</keyword>
<dbReference type="InParanoid" id="A2E634"/>
<gene>
    <name evidence="1" type="ORF">TVAG_362560</name>
</gene>
<protein>
    <submittedName>
        <fullName evidence="1">Uncharacterized protein</fullName>
    </submittedName>
</protein>
<organism evidence="1 2">
    <name type="scientific">Trichomonas vaginalis (strain ATCC PRA-98 / G3)</name>
    <dbReference type="NCBI Taxonomy" id="412133"/>
    <lineage>
        <taxon>Eukaryota</taxon>
        <taxon>Metamonada</taxon>
        <taxon>Parabasalia</taxon>
        <taxon>Trichomonadida</taxon>
        <taxon>Trichomonadidae</taxon>
        <taxon>Trichomonas</taxon>
    </lineage>
</organism>
<evidence type="ECO:0000313" key="2">
    <source>
        <dbReference type="Proteomes" id="UP000001542"/>
    </source>
</evidence>
<dbReference type="Proteomes" id="UP000001542">
    <property type="component" value="Unassembled WGS sequence"/>
</dbReference>
<sequence length="347" mass="40087">MFFAITSLGISRLPVGPYIPIMNTHKRIIMPIEWVEYPYSQEVENGWLKKLKRHLGGGVIMYGIPFQEAEENKKWPVLPRKIRPNPKLPGPIYIKKAEKNAFRPIPMHPPPYFQEDENGWFKKFKRYLGAGGVMVGIPFQEAEENRWPRPTRPDPIFPGPIYIQKAEKNAFRPIPMHPPPYFQEDENGWFKKLAKRVGVGAAIKILLQEAEENGPFEPIPIHPPPHFQEDENGWLKKLAKRVGVGAAIKILLQEAEENGPFEPIPIHPPPHFQEDENGWLKKLKRYIGGGAIMYGIPFQEAEENSMWTKFRDGVLKPAVIEAILRQEQEENRIWDLGSCFHIYPKQK</sequence>
<reference evidence="1" key="2">
    <citation type="journal article" date="2007" name="Science">
        <title>Draft genome sequence of the sexually transmitted pathogen Trichomonas vaginalis.</title>
        <authorList>
            <person name="Carlton J.M."/>
            <person name="Hirt R.P."/>
            <person name="Silva J.C."/>
            <person name="Delcher A.L."/>
            <person name="Schatz M."/>
            <person name="Zhao Q."/>
            <person name="Wortman J.R."/>
            <person name="Bidwell S.L."/>
            <person name="Alsmark U.C.M."/>
            <person name="Besteiro S."/>
            <person name="Sicheritz-Ponten T."/>
            <person name="Noel C.J."/>
            <person name="Dacks J.B."/>
            <person name="Foster P.G."/>
            <person name="Simillion C."/>
            <person name="Van de Peer Y."/>
            <person name="Miranda-Saavedra D."/>
            <person name="Barton G.J."/>
            <person name="Westrop G.D."/>
            <person name="Mueller S."/>
            <person name="Dessi D."/>
            <person name="Fiori P.L."/>
            <person name="Ren Q."/>
            <person name="Paulsen I."/>
            <person name="Zhang H."/>
            <person name="Bastida-Corcuera F.D."/>
            <person name="Simoes-Barbosa A."/>
            <person name="Brown M.T."/>
            <person name="Hayes R.D."/>
            <person name="Mukherjee M."/>
            <person name="Okumura C.Y."/>
            <person name="Schneider R."/>
            <person name="Smith A.J."/>
            <person name="Vanacova S."/>
            <person name="Villalvazo M."/>
            <person name="Haas B.J."/>
            <person name="Pertea M."/>
            <person name="Feldblyum T.V."/>
            <person name="Utterback T.R."/>
            <person name="Shu C.L."/>
            <person name="Osoegawa K."/>
            <person name="de Jong P.J."/>
            <person name="Hrdy I."/>
            <person name="Horvathova L."/>
            <person name="Zubacova Z."/>
            <person name="Dolezal P."/>
            <person name="Malik S.B."/>
            <person name="Logsdon J.M. Jr."/>
            <person name="Henze K."/>
            <person name="Gupta A."/>
            <person name="Wang C.C."/>
            <person name="Dunne R.L."/>
            <person name="Upcroft J.A."/>
            <person name="Upcroft P."/>
            <person name="White O."/>
            <person name="Salzberg S.L."/>
            <person name="Tang P."/>
            <person name="Chiu C.-H."/>
            <person name="Lee Y.-S."/>
            <person name="Embley T.M."/>
            <person name="Coombs G.H."/>
            <person name="Mottram J.C."/>
            <person name="Tachezy J."/>
            <person name="Fraser-Liggett C.M."/>
            <person name="Johnson P.J."/>
        </authorList>
    </citation>
    <scope>NUCLEOTIDE SEQUENCE [LARGE SCALE GENOMIC DNA]</scope>
    <source>
        <strain evidence="1">G3</strain>
    </source>
</reference>
<proteinExistence type="predicted"/>
<dbReference type="VEuPathDB" id="TrichDB:TVAG_362560"/>
<dbReference type="AlphaFoldDB" id="A2E634"/>
<reference evidence="1" key="1">
    <citation type="submission" date="2006-10" db="EMBL/GenBank/DDBJ databases">
        <authorList>
            <person name="Amadeo P."/>
            <person name="Zhao Q."/>
            <person name="Wortman J."/>
            <person name="Fraser-Liggett C."/>
            <person name="Carlton J."/>
        </authorList>
    </citation>
    <scope>NUCLEOTIDE SEQUENCE</scope>
    <source>
        <strain evidence="1">G3</strain>
    </source>
</reference>
<dbReference type="KEGG" id="tva:4769815"/>